<proteinExistence type="predicted"/>
<organism evidence="1 2">
    <name type="scientific">Mycena belliarum</name>
    <dbReference type="NCBI Taxonomy" id="1033014"/>
    <lineage>
        <taxon>Eukaryota</taxon>
        <taxon>Fungi</taxon>
        <taxon>Dikarya</taxon>
        <taxon>Basidiomycota</taxon>
        <taxon>Agaricomycotina</taxon>
        <taxon>Agaricomycetes</taxon>
        <taxon>Agaricomycetidae</taxon>
        <taxon>Agaricales</taxon>
        <taxon>Marasmiineae</taxon>
        <taxon>Mycenaceae</taxon>
        <taxon>Mycena</taxon>
    </lineage>
</organism>
<gene>
    <name evidence="1" type="ORF">B0H15DRAFT_865764</name>
</gene>
<dbReference type="PANTHER" id="PTHR13271">
    <property type="entry name" value="UNCHARACTERIZED PUTATIVE METHYLTRANSFERASE"/>
    <property type="match status" value="1"/>
</dbReference>
<dbReference type="EMBL" id="JARJCN010000089">
    <property type="protein sequence ID" value="KAJ7075784.1"/>
    <property type="molecule type" value="Genomic_DNA"/>
</dbReference>
<dbReference type="GO" id="GO:0005634">
    <property type="term" value="C:nucleus"/>
    <property type="evidence" value="ECO:0007669"/>
    <property type="project" value="TreeGrafter"/>
</dbReference>
<comment type="caution">
    <text evidence="1">The sequence shown here is derived from an EMBL/GenBank/DDBJ whole genome shotgun (WGS) entry which is preliminary data.</text>
</comment>
<protein>
    <recommendedName>
        <fullName evidence="3">SET domain-containing protein</fullName>
    </recommendedName>
</protein>
<dbReference type="GO" id="GO:0016279">
    <property type="term" value="F:protein-lysine N-methyltransferase activity"/>
    <property type="evidence" value="ECO:0007669"/>
    <property type="project" value="TreeGrafter"/>
</dbReference>
<dbReference type="CDD" id="cd10527">
    <property type="entry name" value="SET_LSMT"/>
    <property type="match status" value="1"/>
</dbReference>
<dbReference type="SUPFAM" id="SSF82199">
    <property type="entry name" value="SET domain"/>
    <property type="match status" value="1"/>
</dbReference>
<accession>A0AAD6TPY8</accession>
<dbReference type="Proteomes" id="UP001222325">
    <property type="component" value="Unassembled WGS sequence"/>
</dbReference>
<reference evidence="1" key="1">
    <citation type="submission" date="2023-03" db="EMBL/GenBank/DDBJ databases">
        <title>Massive genome expansion in bonnet fungi (Mycena s.s.) driven by repeated elements and novel gene families across ecological guilds.</title>
        <authorList>
            <consortium name="Lawrence Berkeley National Laboratory"/>
            <person name="Harder C.B."/>
            <person name="Miyauchi S."/>
            <person name="Viragh M."/>
            <person name="Kuo A."/>
            <person name="Thoen E."/>
            <person name="Andreopoulos B."/>
            <person name="Lu D."/>
            <person name="Skrede I."/>
            <person name="Drula E."/>
            <person name="Henrissat B."/>
            <person name="Morin E."/>
            <person name="Kohler A."/>
            <person name="Barry K."/>
            <person name="LaButti K."/>
            <person name="Morin E."/>
            <person name="Salamov A."/>
            <person name="Lipzen A."/>
            <person name="Mereny Z."/>
            <person name="Hegedus B."/>
            <person name="Baldrian P."/>
            <person name="Stursova M."/>
            <person name="Weitz H."/>
            <person name="Taylor A."/>
            <person name="Grigoriev I.V."/>
            <person name="Nagy L.G."/>
            <person name="Martin F."/>
            <person name="Kauserud H."/>
        </authorList>
    </citation>
    <scope>NUCLEOTIDE SEQUENCE</scope>
    <source>
        <strain evidence="1">CBHHK173m</strain>
    </source>
</reference>
<dbReference type="InterPro" id="IPR046341">
    <property type="entry name" value="SET_dom_sf"/>
</dbReference>
<sequence>MTDVVAALISWCSERGYWIDPRIELALGPYGVAVLSKDTTIPADTILVRIPRESVLSVKSSPISALIPPHRYGRGAQLALALALSVELVNSATSPWSAYLESLPRKIPGIPLFWASGAHTKNGHAREWLHRTEAGKMLFGAGDCNSALFDEIGEYFNSVAHPVYLKLFEPATIPSLTDFYLAYALVTSRSFLVDCYHGLSMVPIADAFNHAQDNHVHLESDFDVCPECGSLQRCVHDDTADSDMRISIPDAADNFYEMVSNLSIPPRTEVFNTYGETLSNAELLVQYGFILEGNENDRITWTFRDLAQFSEQHLPQPWDWRAVGGLDAFQDLITSLIALPWAAVAESGLVYLDRTHAFCLNGDAAISHGLWLYCALLLCLRKREYSGPYSRDSVATVLDQMLQSQLTLELDAPPSPGDALNMSPYGGVFELAEVLAALCRARMGGAPASKDLGDILDRLPNDEDVTPTRMAISLALTERSLLDSCTAAWEGLAEGQV</sequence>
<evidence type="ECO:0000313" key="1">
    <source>
        <dbReference type="EMBL" id="KAJ7075784.1"/>
    </source>
</evidence>
<dbReference type="AlphaFoldDB" id="A0AAD6TPY8"/>
<dbReference type="PANTHER" id="PTHR13271:SF34">
    <property type="entry name" value="N-LYSINE METHYLTRANSFERASE SETD6"/>
    <property type="match status" value="1"/>
</dbReference>
<dbReference type="InterPro" id="IPR050600">
    <property type="entry name" value="SETD3_SETD6_MTase"/>
</dbReference>
<evidence type="ECO:0008006" key="3">
    <source>
        <dbReference type="Google" id="ProtNLM"/>
    </source>
</evidence>
<dbReference type="Gene3D" id="3.90.1410.10">
    <property type="entry name" value="set domain protein methyltransferase, domain 1"/>
    <property type="match status" value="1"/>
</dbReference>
<keyword evidence="2" id="KW-1185">Reference proteome</keyword>
<evidence type="ECO:0000313" key="2">
    <source>
        <dbReference type="Proteomes" id="UP001222325"/>
    </source>
</evidence>
<name>A0AAD6TPY8_9AGAR</name>